<gene>
    <name evidence="2" type="ORF">EQU24_16445</name>
</gene>
<dbReference type="RefSeq" id="WP_017842538.1">
    <property type="nucleotide sequence ID" value="NZ_CP035467.1"/>
</dbReference>
<dbReference type="EMBL" id="CP035467">
    <property type="protein sequence ID" value="QCW83653.1"/>
    <property type="molecule type" value="Genomic_DNA"/>
</dbReference>
<dbReference type="STRING" id="675511.GCA_000341735_04166"/>
<organism evidence="2 3">
    <name type="scientific">Methylotuvimicrobium buryatense</name>
    <name type="common">Methylomicrobium buryatense</name>
    <dbReference type="NCBI Taxonomy" id="95641"/>
    <lineage>
        <taxon>Bacteria</taxon>
        <taxon>Pseudomonadati</taxon>
        <taxon>Pseudomonadota</taxon>
        <taxon>Gammaproteobacteria</taxon>
        <taxon>Methylococcales</taxon>
        <taxon>Methylococcaceae</taxon>
        <taxon>Methylotuvimicrobium</taxon>
    </lineage>
</organism>
<dbReference type="InterPro" id="IPR049809">
    <property type="entry name" value="YehF/YfeS-like_WGR"/>
</dbReference>
<name>A0A4P9USY2_METBY</name>
<keyword evidence="3" id="KW-1185">Reference proteome</keyword>
<dbReference type="InterPro" id="IPR008893">
    <property type="entry name" value="WGR_domain"/>
</dbReference>
<evidence type="ECO:0000259" key="1">
    <source>
        <dbReference type="PROSITE" id="PS51977"/>
    </source>
</evidence>
<sequence length="84" mass="9800">MNCIYLERHDPDQNMHRFYQMFVSPGLDGDWSLVREWGRVGSPGTVRKDWFDTEPEALEAAGKVFDAKKKKGYRVLIESLMVHI</sequence>
<dbReference type="CDD" id="cd07996">
    <property type="entry name" value="WGR_MMR_like"/>
    <property type="match status" value="1"/>
</dbReference>
<dbReference type="Pfam" id="PF05406">
    <property type="entry name" value="WGR"/>
    <property type="match status" value="1"/>
</dbReference>
<proteinExistence type="predicted"/>
<feature type="domain" description="WGR" evidence="1">
    <location>
        <begin position="1"/>
        <end position="84"/>
    </location>
</feature>
<dbReference type="SUPFAM" id="SSF142921">
    <property type="entry name" value="WGR domain-like"/>
    <property type="match status" value="1"/>
</dbReference>
<dbReference type="AlphaFoldDB" id="A0A4P9USY2"/>
<protein>
    <submittedName>
        <fullName evidence="2">WGR domain-containing protein</fullName>
    </submittedName>
</protein>
<dbReference type="InterPro" id="IPR036930">
    <property type="entry name" value="WGR_dom_sf"/>
</dbReference>
<reference evidence="3" key="1">
    <citation type="journal article" date="2019" name="J. Bacteriol.">
        <title>A Mutagenic Screen Identifies a TonB-Dependent Receptor Required for the Lanthanide Metal Switch in the Type I Methanotroph 'Methylotuvimicrobium buryatense' 5GB1C.</title>
        <authorList>
            <person name="Groom J.D."/>
            <person name="Ford S.M."/>
            <person name="Pesesky M.W."/>
            <person name="Lidstrom M.E."/>
        </authorList>
    </citation>
    <scope>NUCLEOTIDE SEQUENCE [LARGE SCALE GENOMIC DNA]</scope>
    <source>
        <strain evidence="3">5GB1C</strain>
    </source>
</reference>
<accession>A0A4P9USY2</accession>
<dbReference type="KEGG" id="mbur:EQU24_16445"/>
<dbReference type="SMART" id="SM00773">
    <property type="entry name" value="WGR"/>
    <property type="match status" value="1"/>
</dbReference>
<evidence type="ECO:0000313" key="3">
    <source>
        <dbReference type="Proteomes" id="UP000305881"/>
    </source>
</evidence>
<dbReference type="PROSITE" id="PS51977">
    <property type="entry name" value="WGR"/>
    <property type="match status" value="1"/>
</dbReference>
<dbReference type="Gene3D" id="2.20.140.10">
    <property type="entry name" value="WGR domain"/>
    <property type="match status" value="1"/>
</dbReference>
<evidence type="ECO:0000313" key="2">
    <source>
        <dbReference type="EMBL" id="QCW83653.1"/>
    </source>
</evidence>
<dbReference type="OrthoDB" id="5801306at2"/>
<dbReference type="Proteomes" id="UP000305881">
    <property type="component" value="Chromosome"/>
</dbReference>